<reference evidence="3 4" key="1">
    <citation type="submission" date="2019-06" db="EMBL/GenBank/DDBJ databases">
        <title>Genomic Encyclopedia of Type Strains, Phase IV (KMG-V): Genome sequencing to study the core and pangenomes of soil and plant-associated prokaryotes.</title>
        <authorList>
            <person name="Whitman W."/>
        </authorList>
    </citation>
    <scope>NUCLEOTIDE SEQUENCE [LARGE SCALE GENOMIC DNA]</scope>
    <source>
        <strain evidence="3 4">BR 510</strain>
    </source>
</reference>
<dbReference type="STRING" id="1803665.GCA_001641335_06699"/>
<dbReference type="Proteomes" id="UP000319949">
    <property type="component" value="Unassembled WGS sequence"/>
</dbReference>
<feature type="chain" id="PRO_5021755313" evidence="2">
    <location>
        <begin position="23"/>
        <end position="94"/>
    </location>
</feature>
<feature type="region of interest" description="Disordered" evidence="1">
    <location>
        <begin position="24"/>
        <end position="51"/>
    </location>
</feature>
<evidence type="ECO:0000313" key="3">
    <source>
        <dbReference type="EMBL" id="TWA92291.1"/>
    </source>
</evidence>
<evidence type="ECO:0000256" key="1">
    <source>
        <dbReference type="SAM" id="MobiDB-lite"/>
    </source>
</evidence>
<keyword evidence="4" id="KW-1185">Reference proteome</keyword>
<keyword evidence="2" id="KW-0732">Signal</keyword>
<dbReference type="EMBL" id="VITK01000011">
    <property type="protein sequence ID" value="TWA92291.1"/>
    <property type="molecule type" value="Genomic_DNA"/>
</dbReference>
<protein>
    <submittedName>
        <fullName evidence="3">Uncharacterized protein</fullName>
    </submittedName>
</protein>
<dbReference type="AlphaFoldDB" id="A0A560D5D6"/>
<dbReference type="OrthoDB" id="8243064at2"/>
<evidence type="ECO:0000313" key="4">
    <source>
        <dbReference type="Proteomes" id="UP000319949"/>
    </source>
</evidence>
<name>A0A560D5D6_9BRAD</name>
<organism evidence="3 4">
    <name type="scientific">Bradyrhizobium stylosanthis</name>
    <dbReference type="NCBI Taxonomy" id="1803665"/>
    <lineage>
        <taxon>Bacteria</taxon>
        <taxon>Pseudomonadati</taxon>
        <taxon>Pseudomonadota</taxon>
        <taxon>Alphaproteobacteria</taxon>
        <taxon>Hyphomicrobiales</taxon>
        <taxon>Nitrobacteraceae</taxon>
        <taxon>Bradyrhizobium</taxon>
    </lineage>
</organism>
<evidence type="ECO:0000256" key="2">
    <source>
        <dbReference type="SAM" id="SignalP"/>
    </source>
</evidence>
<feature type="signal peptide" evidence="2">
    <location>
        <begin position="1"/>
        <end position="22"/>
    </location>
</feature>
<accession>A0A560D5D6</accession>
<gene>
    <name evidence="3" type="ORF">FBZ96_11184</name>
</gene>
<sequence length="94" mass="10361">MIRSLAMALMLTVMVAGPDVVAQTGANPETFKGTHRNERVNGRPETVTVTDGQSYVQLTEEEYRAGGYRPAYDALPTRIARRVPVRKSIPADQD</sequence>
<comment type="caution">
    <text evidence="3">The sequence shown here is derived from an EMBL/GenBank/DDBJ whole genome shotgun (WGS) entry which is preliminary data.</text>
</comment>
<proteinExistence type="predicted"/>
<dbReference type="RefSeq" id="WP_145669340.1">
    <property type="nucleotide sequence ID" value="NZ_VITK01000011.1"/>
</dbReference>